<dbReference type="GeneID" id="72062875"/>
<reference evidence="1" key="1">
    <citation type="submission" date="2021-11" db="EMBL/GenBank/DDBJ databases">
        <title>Purpureocillium_takamizusanense_genome.</title>
        <authorList>
            <person name="Nguyen N.-H."/>
        </authorList>
    </citation>
    <scope>NUCLEOTIDE SEQUENCE</scope>
    <source>
        <strain evidence="1">PT3</strain>
    </source>
</reference>
<protein>
    <submittedName>
        <fullName evidence="1">Uncharacterized protein</fullName>
    </submittedName>
</protein>
<proteinExistence type="predicted"/>
<dbReference type="AlphaFoldDB" id="A0A9Q8Q882"/>
<organism evidence="1 2">
    <name type="scientific">Purpureocillium takamizusanense</name>
    <dbReference type="NCBI Taxonomy" id="2060973"/>
    <lineage>
        <taxon>Eukaryota</taxon>
        <taxon>Fungi</taxon>
        <taxon>Dikarya</taxon>
        <taxon>Ascomycota</taxon>
        <taxon>Pezizomycotina</taxon>
        <taxon>Sordariomycetes</taxon>
        <taxon>Hypocreomycetidae</taxon>
        <taxon>Hypocreales</taxon>
        <taxon>Ophiocordycipitaceae</taxon>
        <taxon>Purpureocillium</taxon>
    </lineage>
</organism>
<dbReference type="Proteomes" id="UP000829364">
    <property type="component" value="Chromosome 1"/>
</dbReference>
<evidence type="ECO:0000313" key="1">
    <source>
        <dbReference type="EMBL" id="UNI14266.1"/>
    </source>
</evidence>
<dbReference type="KEGG" id="ptkz:JDV02_000911"/>
<dbReference type="RefSeq" id="XP_047837747.1">
    <property type="nucleotide sequence ID" value="XM_047981786.1"/>
</dbReference>
<keyword evidence="2" id="KW-1185">Reference proteome</keyword>
<accession>A0A9Q8Q882</accession>
<name>A0A9Q8Q882_9HYPO</name>
<gene>
    <name evidence="1" type="ORF">JDV02_000911</name>
</gene>
<dbReference type="EMBL" id="CP086354">
    <property type="protein sequence ID" value="UNI14266.1"/>
    <property type="molecule type" value="Genomic_DNA"/>
</dbReference>
<evidence type="ECO:0000313" key="2">
    <source>
        <dbReference type="Proteomes" id="UP000829364"/>
    </source>
</evidence>
<sequence length="128" mass="14993">MPQAFSGLAKRASLFRVHAQFHDANVFYVLARVFDWFELFEVPLDGSPVDHGGDGAWHAPAMLINFQATRAWLLSDSWSRFQVKMEMYQHWWKIKRTAGFWISGYGKESWMGTKAHCPRRTRRRDIMG</sequence>